<sequence>MANLNTYPVAIPSLVARHPALAPLAATFPLLNNSEPANTPLRPAAVHEARLITTVLHASHGLGYPQRAVTTTILDEAHTRQTIIETIHGADTHLGGFANVLAIALNAVIAPQITILTATIARNHALQFNALAENYGHPFRGIPKTVPGSGNVLATTVAPGGVPLPPATNGVVNTVCPLLLGSTTATISAFTHAQILVLIEYYNEAFGVVPGDSTAQRRTKILNWVRFGG</sequence>
<proteinExistence type="predicted"/>
<dbReference type="EMBL" id="JARJCM010000123">
    <property type="protein sequence ID" value="KAJ7027485.1"/>
    <property type="molecule type" value="Genomic_DNA"/>
</dbReference>
<comment type="caution">
    <text evidence="1">The sequence shown here is derived from an EMBL/GenBank/DDBJ whole genome shotgun (WGS) entry which is preliminary data.</text>
</comment>
<evidence type="ECO:0000313" key="1">
    <source>
        <dbReference type="EMBL" id="KAJ7027485.1"/>
    </source>
</evidence>
<dbReference type="AlphaFoldDB" id="A0AAD6WWQ1"/>
<protein>
    <submittedName>
        <fullName evidence="1">Uncharacterized protein</fullName>
    </submittedName>
</protein>
<evidence type="ECO:0000313" key="2">
    <source>
        <dbReference type="Proteomes" id="UP001218188"/>
    </source>
</evidence>
<name>A0AAD6WWQ1_9AGAR</name>
<reference evidence="1" key="1">
    <citation type="submission" date="2023-03" db="EMBL/GenBank/DDBJ databases">
        <title>Massive genome expansion in bonnet fungi (Mycena s.s.) driven by repeated elements and novel gene families across ecological guilds.</title>
        <authorList>
            <consortium name="Lawrence Berkeley National Laboratory"/>
            <person name="Harder C.B."/>
            <person name="Miyauchi S."/>
            <person name="Viragh M."/>
            <person name="Kuo A."/>
            <person name="Thoen E."/>
            <person name="Andreopoulos B."/>
            <person name="Lu D."/>
            <person name="Skrede I."/>
            <person name="Drula E."/>
            <person name="Henrissat B."/>
            <person name="Morin E."/>
            <person name="Kohler A."/>
            <person name="Barry K."/>
            <person name="LaButti K."/>
            <person name="Morin E."/>
            <person name="Salamov A."/>
            <person name="Lipzen A."/>
            <person name="Mereny Z."/>
            <person name="Hegedus B."/>
            <person name="Baldrian P."/>
            <person name="Stursova M."/>
            <person name="Weitz H."/>
            <person name="Taylor A."/>
            <person name="Grigoriev I.V."/>
            <person name="Nagy L.G."/>
            <person name="Martin F."/>
            <person name="Kauserud H."/>
        </authorList>
    </citation>
    <scope>NUCLEOTIDE SEQUENCE</scope>
    <source>
        <strain evidence="1">CBHHK200</strain>
    </source>
</reference>
<organism evidence="1 2">
    <name type="scientific">Mycena alexandri</name>
    <dbReference type="NCBI Taxonomy" id="1745969"/>
    <lineage>
        <taxon>Eukaryota</taxon>
        <taxon>Fungi</taxon>
        <taxon>Dikarya</taxon>
        <taxon>Basidiomycota</taxon>
        <taxon>Agaricomycotina</taxon>
        <taxon>Agaricomycetes</taxon>
        <taxon>Agaricomycetidae</taxon>
        <taxon>Agaricales</taxon>
        <taxon>Marasmiineae</taxon>
        <taxon>Mycenaceae</taxon>
        <taxon>Mycena</taxon>
    </lineage>
</organism>
<dbReference type="Proteomes" id="UP001218188">
    <property type="component" value="Unassembled WGS sequence"/>
</dbReference>
<gene>
    <name evidence="1" type="ORF">C8F04DRAFT_1266881</name>
</gene>
<keyword evidence="2" id="KW-1185">Reference proteome</keyword>
<accession>A0AAD6WWQ1</accession>